<name>A0ABD0YNV3_9HEMI</name>
<sequence>MVRIGTLPMRLLALKFGADLVYTEELIDWKLLRSNRRVNDVLQTVDYVDRTDGTIVFRTCQQEKPYVILQLGTSDPERALMVAKLVENDVSGIDVNMGCPKEFSIKGGMGAALMSDPERAEAILRKLVGGVSIPVTCKIRVLESETATMELCARLADCGISSIAIHGRTKMERPQHPNRTATIRRIAQSLQIPVIANGASKEIDSYADILKFREESGCSSVMIARGAEWNASLFRKEGRLPLDDVIRMYLLLAVDTDNPPANTKYCVQNMLRELQESERGKAFLEAQTLLQICELWGLGDYCRKRQAENTERGFSGRSDVCPVGATKRKLEDDIVEMRCSFLRALYPRDVDLPKSRLLAWTRMKGFKIPVYATQNMDKLFQSTVTVNGKKYGSSFWEKNKRWAEQGAAIVCLCAIGVLDAETLRKDGVMQ</sequence>
<keyword evidence="4" id="KW-0819">tRNA processing</keyword>
<organism evidence="8 9">
    <name type="scientific">Ranatra chinensis</name>
    <dbReference type="NCBI Taxonomy" id="642074"/>
    <lineage>
        <taxon>Eukaryota</taxon>
        <taxon>Metazoa</taxon>
        <taxon>Ecdysozoa</taxon>
        <taxon>Arthropoda</taxon>
        <taxon>Hexapoda</taxon>
        <taxon>Insecta</taxon>
        <taxon>Pterygota</taxon>
        <taxon>Neoptera</taxon>
        <taxon>Paraneoptera</taxon>
        <taxon>Hemiptera</taxon>
        <taxon>Heteroptera</taxon>
        <taxon>Panheteroptera</taxon>
        <taxon>Nepomorpha</taxon>
        <taxon>Nepidae</taxon>
        <taxon>Ranatrinae</taxon>
        <taxon>Ranatra</taxon>
    </lineage>
</organism>
<keyword evidence="5" id="KW-0560">Oxidoreductase</keyword>
<dbReference type="GO" id="GO:0002943">
    <property type="term" value="P:tRNA dihydrouridine synthesis"/>
    <property type="evidence" value="ECO:0007669"/>
    <property type="project" value="UniProtKB-ARBA"/>
</dbReference>
<evidence type="ECO:0000313" key="9">
    <source>
        <dbReference type="Proteomes" id="UP001558652"/>
    </source>
</evidence>
<dbReference type="InterPro" id="IPR035587">
    <property type="entry name" value="DUS-like_FMN-bd"/>
</dbReference>
<dbReference type="SUPFAM" id="SSF51395">
    <property type="entry name" value="FMN-linked oxidoreductases"/>
    <property type="match status" value="1"/>
</dbReference>
<dbReference type="GO" id="GO:0016491">
    <property type="term" value="F:oxidoreductase activity"/>
    <property type="evidence" value="ECO:0007669"/>
    <property type="project" value="UniProtKB-KW"/>
</dbReference>
<evidence type="ECO:0000256" key="5">
    <source>
        <dbReference type="ARBA" id="ARBA00023002"/>
    </source>
</evidence>
<dbReference type="InterPro" id="IPR052582">
    <property type="entry name" value="tRNA-DUS-like"/>
</dbReference>
<evidence type="ECO:0000256" key="4">
    <source>
        <dbReference type="ARBA" id="ARBA00022694"/>
    </source>
</evidence>
<dbReference type="CDD" id="cd19871">
    <property type="entry name" value="DSRM_DUS2L"/>
    <property type="match status" value="1"/>
</dbReference>
<dbReference type="GO" id="GO:0010468">
    <property type="term" value="P:regulation of gene expression"/>
    <property type="evidence" value="ECO:0007669"/>
    <property type="project" value="UniProtKB-ARBA"/>
</dbReference>
<evidence type="ECO:0000256" key="2">
    <source>
        <dbReference type="ARBA" id="ARBA00022630"/>
    </source>
</evidence>
<protein>
    <submittedName>
        <fullName evidence="8">Uncharacterized protein</fullName>
    </submittedName>
</protein>
<dbReference type="PANTHER" id="PTHR45936:SF1">
    <property type="entry name" value="TRNA-DIHYDROURIDINE(20) SYNTHASE [NAD(P)+]-LIKE"/>
    <property type="match status" value="1"/>
</dbReference>
<comment type="caution">
    <text evidence="8">The sequence shown here is derived from an EMBL/GenBank/DDBJ whole genome shotgun (WGS) entry which is preliminary data.</text>
</comment>
<proteinExistence type="predicted"/>
<accession>A0ABD0YNV3</accession>
<gene>
    <name evidence="8" type="ORF">AAG570_001902</name>
</gene>
<dbReference type="Gene3D" id="3.20.20.70">
    <property type="entry name" value="Aldolase class I"/>
    <property type="match status" value="1"/>
</dbReference>
<keyword evidence="9" id="KW-1185">Reference proteome</keyword>
<dbReference type="EMBL" id="JBFDAA010000011">
    <property type="protein sequence ID" value="KAL1124132.1"/>
    <property type="molecule type" value="Genomic_DNA"/>
</dbReference>
<feature type="domain" description="DRBM" evidence="6">
    <location>
        <begin position="353"/>
        <end position="413"/>
    </location>
</feature>
<reference evidence="8 9" key="1">
    <citation type="submission" date="2024-07" db="EMBL/GenBank/DDBJ databases">
        <title>Chromosome-level genome assembly of the water stick insect Ranatra chinensis (Heteroptera: Nepidae).</title>
        <authorList>
            <person name="Liu X."/>
        </authorList>
    </citation>
    <scope>NUCLEOTIDE SEQUENCE [LARGE SCALE GENOMIC DNA]</scope>
    <source>
        <strain evidence="8">Cailab_2021Rc</strain>
        <tissue evidence="8">Muscle</tissue>
    </source>
</reference>
<dbReference type="InterPro" id="IPR044463">
    <property type="entry name" value="DUS2_DSRM"/>
</dbReference>
<dbReference type="PANTHER" id="PTHR45936">
    <property type="entry name" value="TRNA-DIHYDROURIDINE(20) SYNTHASE [NAD(P)+]-LIKE"/>
    <property type="match status" value="1"/>
</dbReference>
<dbReference type="InterPro" id="IPR013785">
    <property type="entry name" value="Aldolase_TIM"/>
</dbReference>
<evidence type="ECO:0000313" key="8">
    <source>
        <dbReference type="EMBL" id="KAL1124132.1"/>
    </source>
</evidence>
<dbReference type="Pfam" id="PF00035">
    <property type="entry name" value="dsrm"/>
    <property type="match status" value="1"/>
</dbReference>
<evidence type="ECO:0000256" key="1">
    <source>
        <dbReference type="ARBA" id="ARBA00001917"/>
    </source>
</evidence>
<keyword evidence="3" id="KW-0288">FMN</keyword>
<comment type="cofactor">
    <cofactor evidence="1">
        <name>FMN</name>
        <dbReference type="ChEBI" id="CHEBI:58210"/>
    </cofactor>
</comment>
<dbReference type="AlphaFoldDB" id="A0ABD0YNV3"/>
<dbReference type="SUPFAM" id="SSF54768">
    <property type="entry name" value="dsRNA-binding domain-like"/>
    <property type="match status" value="1"/>
</dbReference>
<evidence type="ECO:0000259" key="7">
    <source>
        <dbReference type="Pfam" id="PF01207"/>
    </source>
</evidence>
<dbReference type="Proteomes" id="UP001558652">
    <property type="component" value="Unassembled WGS sequence"/>
</dbReference>
<dbReference type="InterPro" id="IPR018517">
    <property type="entry name" value="tRNA_hU_synthase_CS"/>
</dbReference>
<evidence type="ECO:0000256" key="3">
    <source>
        <dbReference type="ARBA" id="ARBA00022643"/>
    </source>
</evidence>
<dbReference type="PROSITE" id="PS01136">
    <property type="entry name" value="UPF0034"/>
    <property type="match status" value="1"/>
</dbReference>
<evidence type="ECO:0000259" key="6">
    <source>
        <dbReference type="Pfam" id="PF00035"/>
    </source>
</evidence>
<dbReference type="InterPro" id="IPR014720">
    <property type="entry name" value="dsRBD_dom"/>
</dbReference>
<keyword evidence="2" id="KW-0285">Flavoprotein</keyword>
<dbReference type="Pfam" id="PF01207">
    <property type="entry name" value="Dus"/>
    <property type="match status" value="1"/>
</dbReference>
<dbReference type="CDD" id="cd02801">
    <property type="entry name" value="DUS_like_FMN"/>
    <property type="match status" value="1"/>
</dbReference>
<feature type="domain" description="DUS-like FMN-binding" evidence="7">
    <location>
        <begin position="1"/>
        <end position="276"/>
    </location>
</feature>
<dbReference type="Gene3D" id="3.30.160.20">
    <property type="match status" value="1"/>
</dbReference>